<sequence length="296" mass="32028">MITLESTIGNTPLIRLQRLVPDNGSEVWVKLEGNNPAGSVKDRAAYSMIHQAELRQEISPGDTLIEATSGNTGIALAMIAAMKGYRMVLLMPDNMSLERQAAMKAYGATLVLVSREQGGIEGARDLAMQMAANGEGKVLDQFNNPDNPLAHYRTTGPEIWQQTAGRLTHFVSSMGTTGTITGVGRYLKQQDPAVQVIGLQPEEDSQIPGIRRWSEAYRPGIFRAEWIDRTIDMSQALATETMRQLARREGIFCGMSSGGAVAGALKIAGDVPGAKVVAIICDRGDRYLSTGIYELS</sequence>
<dbReference type="EC" id="2.5.1.47" evidence="4 10"/>
<dbReference type="NCBIfam" id="TIGR01136">
    <property type="entry name" value="cysKM"/>
    <property type="match status" value="1"/>
</dbReference>
<keyword evidence="6 10" id="KW-0808">Transferase</keyword>
<protein>
    <recommendedName>
        <fullName evidence="4 10">Cysteine synthase</fullName>
        <ecNumber evidence="4 10">2.5.1.47</ecNumber>
    </recommendedName>
</protein>
<feature type="domain" description="Tryptophan synthase beta chain-like PALP" evidence="11">
    <location>
        <begin position="6"/>
        <end position="282"/>
    </location>
</feature>
<evidence type="ECO:0000313" key="12">
    <source>
        <dbReference type="EMBL" id="MFC6377772.1"/>
    </source>
</evidence>
<comment type="catalytic activity">
    <reaction evidence="9 10">
        <text>O-acetyl-L-serine + hydrogen sulfide = L-cysteine + acetate</text>
        <dbReference type="Rhea" id="RHEA:14829"/>
        <dbReference type="ChEBI" id="CHEBI:29919"/>
        <dbReference type="ChEBI" id="CHEBI:30089"/>
        <dbReference type="ChEBI" id="CHEBI:35235"/>
        <dbReference type="ChEBI" id="CHEBI:58340"/>
        <dbReference type="EC" id="2.5.1.47"/>
    </reaction>
</comment>
<dbReference type="SUPFAM" id="SSF53686">
    <property type="entry name" value="Tryptophan synthase beta subunit-like PLP-dependent enzymes"/>
    <property type="match status" value="1"/>
</dbReference>
<dbReference type="GO" id="GO:0004124">
    <property type="term" value="F:cysteine synthase activity"/>
    <property type="evidence" value="ECO:0007669"/>
    <property type="project" value="UniProtKB-EC"/>
</dbReference>
<evidence type="ECO:0000256" key="9">
    <source>
        <dbReference type="ARBA" id="ARBA00047931"/>
    </source>
</evidence>
<evidence type="ECO:0000256" key="4">
    <source>
        <dbReference type="ARBA" id="ARBA00012681"/>
    </source>
</evidence>
<evidence type="ECO:0000256" key="7">
    <source>
        <dbReference type="ARBA" id="ARBA00022898"/>
    </source>
</evidence>
<dbReference type="InterPro" id="IPR005858">
    <property type="entry name" value="CysM"/>
</dbReference>
<keyword evidence="13" id="KW-1185">Reference proteome</keyword>
<reference evidence="13" key="1">
    <citation type="journal article" date="2019" name="Int. J. Syst. Evol. Microbiol.">
        <title>The Global Catalogue of Microorganisms (GCM) 10K type strain sequencing project: providing services to taxonomists for standard genome sequencing and annotation.</title>
        <authorList>
            <consortium name="The Broad Institute Genomics Platform"/>
            <consortium name="The Broad Institute Genome Sequencing Center for Infectious Disease"/>
            <person name="Wu L."/>
            <person name="Ma J."/>
        </authorList>
    </citation>
    <scope>NUCLEOTIDE SEQUENCE [LARGE SCALE GENOMIC DNA]</scope>
    <source>
        <strain evidence="13">CGMCC 1.18518</strain>
    </source>
</reference>
<evidence type="ECO:0000256" key="8">
    <source>
        <dbReference type="ARBA" id="ARBA00023192"/>
    </source>
</evidence>
<accession>A0ABW1VYK3</accession>
<evidence type="ECO:0000259" key="11">
    <source>
        <dbReference type="Pfam" id="PF00291"/>
    </source>
</evidence>
<comment type="cofactor">
    <cofactor evidence="1 10">
        <name>pyridoxal 5'-phosphate</name>
        <dbReference type="ChEBI" id="CHEBI:597326"/>
    </cofactor>
</comment>
<evidence type="ECO:0000256" key="6">
    <source>
        <dbReference type="ARBA" id="ARBA00022679"/>
    </source>
</evidence>
<evidence type="ECO:0000256" key="10">
    <source>
        <dbReference type="RuleBase" id="RU003985"/>
    </source>
</evidence>
<dbReference type="PROSITE" id="PS00901">
    <property type="entry name" value="CYS_SYNTHASE"/>
    <property type="match status" value="1"/>
</dbReference>
<dbReference type="InterPro" id="IPR005856">
    <property type="entry name" value="Cys_synth"/>
</dbReference>
<dbReference type="InterPro" id="IPR001216">
    <property type="entry name" value="P-phosphate_BS"/>
</dbReference>
<dbReference type="NCBIfam" id="NF008735">
    <property type="entry name" value="PRK11761.1"/>
    <property type="match status" value="1"/>
</dbReference>
<dbReference type="EMBL" id="JBHSUB010000007">
    <property type="protein sequence ID" value="MFC6377772.1"/>
    <property type="molecule type" value="Genomic_DNA"/>
</dbReference>
<dbReference type="RefSeq" id="WP_343870151.1">
    <property type="nucleotide sequence ID" value="NZ_BAAAFX010000014.1"/>
</dbReference>
<dbReference type="InterPro" id="IPR036052">
    <property type="entry name" value="TrpB-like_PALP_sf"/>
</dbReference>
<evidence type="ECO:0000256" key="5">
    <source>
        <dbReference type="ARBA" id="ARBA00022605"/>
    </source>
</evidence>
<comment type="pathway">
    <text evidence="2">Amino-acid biosynthesis; L-cysteine biosynthesis; L-cysteine from L-serine: step 2/2.</text>
</comment>
<keyword evidence="7 10" id="KW-0663">Pyridoxal phosphate</keyword>
<dbReference type="InterPro" id="IPR050214">
    <property type="entry name" value="Cys_Synth/Cystath_Beta-Synth"/>
</dbReference>
<evidence type="ECO:0000313" key="13">
    <source>
        <dbReference type="Proteomes" id="UP001596230"/>
    </source>
</evidence>
<comment type="similarity">
    <text evidence="3 10">Belongs to the cysteine synthase/cystathionine beta-synthase family.</text>
</comment>
<gene>
    <name evidence="12" type="primary">cysM</name>
    <name evidence="12" type="ORF">ACFP9W_06675</name>
</gene>
<organism evidence="12 13">
    <name type="scientific">Tatumella terrea</name>
    <dbReference type="NCBI Taxonomy" id="419007"/>
    <lineage>
        <taxon>Bacteria</taxon>
        <taxon>Pseudomonadati</taxon>
        <taxon>Pseudomonadota</taxon>
        <taxon>Gammaproteobacteria</taxon>
        <taxon>Enterobacterales</taxon>
        <taxon>Erwiniaceae</taxon>
        <taxon>Tatumella</taxon>
    </lineage>
</organism>
<name>A0ABW1VYK3_9GAMM</name>
<proteinExistence type="inferred from homology"/>
<comment type="caution">
    <text evidence="12">The sequence shown here is derived from an EMBL/GenBank/DDBJ whole genome shotgun (WGS) entry which is preliminary data.</text>
</comment>
<keyword evidence="8 10" id="KW-0198">Cysteine biosynthesis</keyword>
<dbReference type="Proteomes" id="UP001596230">
    <property type="component" value="Unassembled WGS sequence"/>
</dbReference>
<dbReference type="InterPro" id="IPR001926">
    <property type="entry name" value="TrpB-like_PALP"/>
</dbReference>
<keyword evidence="5 10" id="KW-0028">Amino-acid biosynthesis</keyword>
<dbReference type="Pfam" id="PF00291">
    <property type="entry name" value="PALP"/>
    <property type="match status" value="1"/>
</dbReference>
<dbReference type="NCBIfam" id="TIGR01138">
    <property type="entry name" value="cysM"/>
    <property type="match status" value="1"/>
</dbReference>
<evidence type="ECO:0000256" key="3">
    <source>
        <dbReference type="ARBA" id="ARBA00007103"/>
    </source>
</evidence>
<dbReference type="Gene3D" id="3.40.50.1100">
    <property type="match status" value="2"/>
</dbReference>
<evidence type="ECO:0000256" key="2">
    <source>
        <dbReference type="ARBA" id="ARBA00004962"/>
    </source>
</evidence>
<dbReference type="CDD" id="cd01561">
    <property type="entry name" value="CBS_like"/>
    <property type="match status" value="1"/>
</dbReference>
<evidence type="ECO:0000256" key="1">
    <source>
        <dbReference type="ARBA" id="ARBA00001933"/>
    </source>
</evidence>
<dbReference type="PANTHER" id="PTHR10314">
    <property type="entry name" value="CYSTATHIONINE BETA-SYNTHASE"/>
    <property type="match status" value="1"/>
</dbReference>